<sequence>FILPIFNEPKRKGVYVDLQSSH</sequence>
<accession>A0A383BCL5</accession>
<reference evidence="1" key="1">
    <citation type="submission" date="2018-05" db="EMBL/GenBank/DDBJ databases">
        <authorList>
            <person name="Lanie J.A."/>
            <person name="Ng W.-L."/>
            <person name="Kazmierczak K.M."/>
            <person name="Andrzejewski T.M."/>
            <person name="Davidsen T.M."/>
            <person name="Wayne K.J."/>
            <person name="Tettelin H."/>
            <person name="Glass J.I."/>
            <person name="Rusch D."/>
            <person name="Podicherti R."/>
            <person name="Tsui H.-C.T."/>
            <person name="Winkler M.E."/>
        </authorList>
    </citation>
    <scope>NUCLEOTIDE SEQUENCE</scope>
</reference>
<organism evidence="1">
    <name type="scientific">marine metagenome</name>
    <dbReference type="NCBI Taxonomy" id="408172"/>
    <lineage>
        <taxon>unclassified sequences</taxon>
        <taxon>metagenomes</taxon>
        <taxon>ecological metagenomes</taxon>
    </lineage>
</organism>
<evidence type="ECO:0000313" key="1">
    <source>
        <dbReference type="EMBL" id="SVE17581.1"/>
    </source>
</evidence>
<feature type="non-terminal residue" evidence="1">
    <location>
        <position position="1"/>
    </location>
</feature>
<dbReference type="EMBL" id="UINC01199247">
    <property type="protein sequence ID" value="SVE17581.1"/>
    <property type="molecule type" value="Genomic_DNA"/>
</dbReference>
<name>A0A383BCL5_9ZZZZ</name>
<proteinExistence type="predicted"/>
<gene>
    <name evidence="1" type="ORF">METZ01_LOCUS470435</name>
</gene>
<protein>
    <submittedName>
        <fullName evidence="1">Uncharacterized protein</fullName>
    </submittedName>
</protein>
<dbReference type="AlphaFoldDB" id="A0A383BCL5"/>